<evidence type="ECO:0000313" key="5">
    <source>
        <dbReference type="EMBL" id="ELU17647.1"/>
    </source>
</evidence>
<dbReference type="STRING" id="283909.R7VGF0"/>
<comment type="similarity">
    <text evidence="1">Belongs to the methyltransferase superfamily.</text>
</comment>
<dbReference type="GO" id="GO:0008757">
    <property type="term" value="F:S-adenosylmethionine-dependent methyltransferase activity"/>
    <property type="evidence" value="ECO:0007669"/>
    <property type="project" value="InterPro"/>
</dbReference>
<dbReference type="InterPro" id="IPR025714">
    <property type="entry name" value="Methyltranfer_dom"/>
</dbReference>
<dbReference type="HOGENOM" id="CLU_098158_0_0_1"/>
<dbReference type="Gene3D" id="3.40.50.150">
    <property type="entry name" value="Vaccinia Virus protein VP39"/>
    <property type="match status" value="1"/>
</dbReference>
<gene>
    <name evidence="5" type="ORF">CAPTEDRAFT_170609</name>
</gene>
<dbReference type="SUPFAM" id="SSF53335">
    <property type="entry name" value="S-adenosyl-L-methionine-dependent methyltransferases"/>
    <property type="match status" value="1"/>
</dbReference>
<keyword evidence="7" id="KW-1185">Reference proteome</keyword>
<dbReference type="OMA" id="LMQEHIQ"/>
<protein>
    <recommendedName>
        <fullName evidence="4">Methyltransferase domain-containing protein</fullName>
    </recommendedName>
</protein>
<reference evidence="6" key="3">
    <citation type="submission" date="2015-06" db="UniProtKB">
        <authorList>
            <consortium name="EnsemblMetazoa"/>
        </authorList>
    </citation>
    <scope>IDENTIFICATION</scope>
</reference>
<evidence type="ECO:0000256" key="1">
    <source>
        <dbReference type="ARBA" id="ARBA00008361"/>
    </source>
</evidence>
<dbReference type="GO" id="GO:0032259">
    <property type="term" value="P:methylation"/>
    <property type="evidence" value="ECO:0007669"/>
    <property type="project" value="UniProtKB-KW"/>
</dbReference>
<reference evidence="5 7" key="2">
    <citation type="journal article" date="2013" name="Nature">
        <title>Insights into bilaterian evolution from three spiralian genomes.</title>
        <authorList>
            <person name="Simakov O."/>
            <person name="Marletaz F."/>
            <person name="Cho S.J."/>
            <person name="Edsinger-Gonzales E."/>
            <person name="Havlak P."/>
            <person name="Hellsten U."/>
            <person name="Kuo D.H."/>
            <person name="Larsson T."/>
            <person name="Lv J."/>
            <person name="Arendt D."/>
            <person name="Savage R."/>
            <person name="Osoegawa K."/>
            <person name="de Jong P."/>
            <person name="Grimwood J."/>
            <person name="Chapman J.A."/>
            <person name="Shapiro H."/>
            <person name="Aerts A."/>
            <person name="Otillar R.P."/>
            <person name="Terry A.Y."/>
            <person name="Boore J.L."/>
            <person name="Grigoriev I.V."/>
            <person name="Lindberg D.R."/>
            <person name="Seaver E.C."/>
            <person name="Weisblat D.A."/>
            <person name="Putnam N.H."/>
            <person name="Rokhsar D.S."/>
        </authorList>
    </citation>
    <scope>NUCLEOTIDE SEQUENCE</scope>
    <source>
        <strain evidence="5 7">I ESC-2004</strain>
    </source>
</reference>
<proteinExistence type="inferred from homology"/>
<feature type="domain" description="Methyltransferase" evidence="4">
    <location>
        <begin position="98"/>
        <end position="212"/>
    </location>
</feature>
<sequence length="265" mass="30229">MRFLMSRRVATLLTRQANKTFAGSKTCMAAPAMAMAMNYTSLDATNHFSKLSKETYWKQFYKQQRQDSPAPPNTNFEWLMSYEVLKPFVLPLMPKTPYRLLDIGCGVSTLSIDLCMDSPAPSESLCIDISHDALLTLQEKLRKVHLQQGSKIDFLQADALNMPIQSGSMDVVIDKGTLDSFLKDEDRDRAHTRAMQLYKESLRVLKPTGCLIQITDEDPALRMAILNPFPCKDPVFSDLKVNYRIIEGEQTGDHEYFVYTIRKRN</sequence>
<dbReference type="EMBL" id="AMQN01016787">
    <property type="status" value="NOT_ANNOTATED_CDS"/>
    <property type="molecule type" value="Genomic_DNA"/>
</dbReference>
<dbReference type="AlphaFoldDB" id="R7VGF0"/>
<dbReference type="OrthoDB" id="411785at2759"/>
<evidence type="ECO:0000313" key="7">
    <source>
        <dbReference type="Proteomes" id="UP000014760"/>
    </source>
</evidence>
<dbReference type="EMBL" id="KB292404">
    <property type="protein sequence ID" value="ELU17647.1"/>
    <property type="molecule type" value="Genomic_DNA"/>
</dbReference>
<dbReference type="InterPro" id="IPR051419">
    <property type="entry name" value="Lys/N-term_MeTrsfase_sf"/>
</dbReference>
<evidence type="ECO:0000259" key="4">
    <source>
        <dbReference type="Pfam" id="PF13847"/>
    </source>
</evidence>
<evidence type="ECO:0000256" key="3">
    <source>
        <dbReference type="ARBA" id="ARBA00022679"/>
    </source>
</evidence>
<evidence type="ECO:0000256" key="2">
    <source>
        <dbReference type="ARBA" id="ARBA00022603"/>
    </source>
</evidence>
<reference evidence="7" key="1">
    <citation type="submission" date="2012-12" db="EMBL/GenBank/DDBJ databases">
        <authorList>
            <person name="Hellsten U."/>
            <person name="Grimwood J."/>
            <person name="Chapman J.A."/>
            <person name="Shapiro H."/>
            <person name="Aerts A."/>
            <person name="Otillar R.P."/>
            <person name="Terry A.Y."/>
            <person name="Boore J.L."/>
            <person name="Simakov O."/>
            <person name="Marletaz F."/>
            <person name="Cho S.-J."/>
            <person name="Edsinger-Gonzales E."/>
            <person name="Havlak P."/>
            <person name="Kuo D.-H."/>
            <person name="Larsson T."/>
            <person name="Lv J."/>
            <person name="Arendt D."/>
            <person name="Savage R."/>
            <person name="Osoegawa K."/>
            <person name="de Jong P."/>
            <person name="Lindberg D.R."/>
            <person name="Seaver E.C."/>
            <person name="Weisblat D.A."/>
            <person name="Putnam N.H."/>
            <person name="Grigoriev I.V."/>
            <person name="Rokhsar D.S."/>
        </authorList>
    </citation>
    <scope>NUCLEOTIDE SEQUENCE</scope>
    <source>
        <strain evidence="7">I ESC-2004</strain>
    </source>
</reference>
<name>R7VGF0_CAPTE</name>
<dbReference type="PANTHER" id="PTHR12176:SF83">
    <property type="entry name" value="CITRATE SYNTHASE-LYSINE N-METHYLTRANSFERASE CSKMT, MITOCHONDRIAL"/>
    <property type="match status" value="1"/>
</dbReference>
<dbReference type="InterPro" id="IPR029063">
    <property type="entry name" value="SAM-dependent_MTases_sf"/>
</dbReference>
<keyword evidence="3" id="KW-0808">Transferase</keyword>
<accession>R7VGF0</accession>
<evidence type="ECO:0000313" key="6">
    <source>
        <dbReference type="EnsemblMetazoa" id="CapteP170609"/>
    </source>
</evidence>
<dbReference type="Pfam" id="PF13847">
    <property type="entry name" value="Methyltransf_31"/>
    <property type="match status" value="1"/>
</dbReference>
<keyword evidence="2" id="KW-0489">Methyltransferase</keyword>
<dbReference type="PANTHER" id="PTHR12176">
    <property type="entry name" value="SAM-DEPENDENT METHYLTRANSFERASE SUPERFAMILY PROTEIN"/>
    <property type="match status" value="1"/>
</dbReference>
<organism evidence="5">
    <name type="scientific">Capitella teleta</name>
    <name type="common">Polychaete worm</name>
    <dbReference type="NCBI Taxonomy" id="283909"/>
    <lineage>
        <taxon>Eukaryota</taxon>
        <taxon>Metazoa</taxon>
        <taxon>Spiralia</taxon>
        <taxon>Lophotrochozoa</taxon>
        <taxon>Annelida</taxon>
        <taxon>Polychaeta</taxon>
        <taxon>Sedentaria</taxon>
        <taxon>Scolecida</taxon>
        <taxon>Capitellidae</taxon>
        <taxon>Capitella</taxon>
    </lineage>
</organism>
<dbReference type="EnsemblMetazoa" id="CapteT170609">
    <property type="protein sequence ID" value="CapteP170609"/>
    <property type="gene ID" value="CapteG170609"/>
</dbReference>
<dbReference type="Proteomes" id="UP000014760">
    <property type="component" value="Unassembled WGS sequence"/>
</dbReference>
<dbReference type="CDD" id="cd02440">
    <property type="entry name" value="AdoMet_MTases"/>
    <property type="match status" value="1"/>
</dbReference>